<dbReference type="AlphaFoldDB" id="A0A8S1PN56"/>
<organism evidence="1 2">
    <name type="scientific">Paramecium primaurelia</name>
    <dbReference type="NCBI Taxonomy" id="5886"/>
    <lineage>
        <taxon>Eukaryota</taxon>
        <taxon>Sar</taxon>
        <taxon>Alveolata</taxon>
        <taxon>Ciliophora</taxon>
        <taxon>Intramacronucleata</taxon>
        <taxon>Oligohymenophorea</taxon>
        <taxon>Peniculida</taxon>
        <taxon>Parameciidae</taxon>
        <taxon>Paramecium</taxon>
    </lineage>
</organism>
<name>A0A8S1PN56_PARPR</name>
<proteinExistence type="predicted"/>
<sequence>MFFLTLFYLANTLNQTIYNCLEIDKFQTEGQQISHFDYYDLFYFNVKCPLVWKISLDKNAQTSDDLETFKVFNLKMVVMNPSPQMPSDQILQVCKIMLKNMDEQKIQKQNSGMERSLRQRQDLIYCEKELEQKAQKLQLLQQRLLQLILLKIQLINSKLCKNQFILHKYPYNKQCKNLYILYLPNNKCENQFIFLNKISKSKSCEDLFIFLIKCKVQWFLMNIKTNKCKNQQCNRIQKIKFLVNQKWQDNQQ</sequence>
<evidence type="ECO:0000313" key="2">
    <source>
        <dbReference type="Proteomes" id="UP000688137"/>
    </source>
</evidence>
<protein>
    <submittedName>
        <fullName evidence="1">Uncharacterized protein</fullName>
    </submittedName>
</protein>
<dbReference type="Proteomes" id="UP000688137">
    <property type="component" value="Unassembled WGS sequence"/>
</dbReference>
<comment type="caution">
    <text evidence="1">The sequence shown here is derived from an EMBL/GenBank/DDBJ whole genome shotgun (WGS) entry which is preliminary data.</text>
</comment>
<accession>A0A8S1PN56</accession>
<dbReference type="EMBL" id="CAJJDM010000126">
    <property type="protein sequence ID" value="CAD8104314.1"/>
    <property type="molecule type" value="Genomic_DNA"/>
</dbReference>
<reference evidence="1" key="1">
    <citation type="submission" date="2021-01" db="EMBL/GenBank/DDBJ databases">
        <authorList>
            <consortium name="Genoscope - CEA"/>
            <person name="William W."/>
        </authorList>
    </citation>
    <scope>NUCLEOTIDE SEQUENCE</scope>
</reference>
<evidence type="ECO:0000313" key="1">
    <source>
        <dbReference type="EMBL" id="CAD8104314.1"/>
    </source>
</evidence>
<gene>
    <name evidence="1" type="ORF">PPRIM_AZ9-3.1.T1230121</name>
</gene>
<keyword evidence="2" id="KW-1185">Reference proteome</keyword>